<protein>
    <submittedName>
        <fullName evidence="3">Uncharacterized protein</fullName>
    </submittedName>
</protein>
<dbReference type="Proteomes" id="UP000250434">
    <property type="component" value="Chromosome"/>
</dbReference>
<sequence length="103" mass="10874">MGSSWPIWLGGIAVLVAAGTTATLYPHAKRQRQRRGEAWAAARSAIQAATIRRDACEATVPEADDLLARAEAIAAEGGGPHAAERAENDARRAGELWREAAGE</sequence>
<dbReference type="Pfam" id="PF19941">
    <property type="entry name" value="DUF6403"/>
    <property type="match status" value="1"/>
</dbReference>
<proteinExistence type="predicted"/>
<dbReference type="EMBL" id="CP015163">
    <property type="protein sequence ID" value="AXB47197.1"/>
    <property type="molecule type" value="Genomic_DNA"/>
</dbReference>
<keyword evidence="2" id="KW-0472">Membrane</keyword>
<evidence type="ECO:0000313" key="3">
    <source>
        <dbReference type="EMBL" id="AXB47197.1"/>
    </source>
</evidence>
<reference evidence="3 4" key="1">
    <citation type="submission" date="2016-04" db="EMBL/GenBank/DDBJ databases">
        <title>Complete genome sequence and analysis of deep-sea sediment isolate, Amycolatopsis sp. WP1.</title>
        <authorList>
            <person name="Wang H."/>
            <person name="Chen S."/>
            <person name="Wu Q."/>
        </authorList>
    </citation>
    <scope>NUCLEOTIDE SEQUENCE [LARGE SCALE GENOMIC DNA]</scope>
    <source>
        <strain evidence="3 4">WP1</strain>
    </source>
</reference>
<dbReference type="RefSeq" id="WP_113696254.1">
    <property type="nucleotide sequence ID" value="NZ_CP015163.1"/>
</dbReference>
<dbReference type="KEGG" id="aab:A4R43_36060"/>
<feature type="compositionally biased region" description="Basic and acidic residues" evidence="1">
    <location>
        <begin position="82"/>
        <end position="103"/>
    </location>
</feature>
<organism evidence="3 4">
    <name type="scientific">Amycolatopsis albispora</name>
    <dbReference type="NCBI Taxonomy" id="1804986"/>
    <lineage>
        <taxon>Bacteria</taxon>
        <taxon>Bacillati</taxon>
        <taxon>Actinomycetota</taxon>
        <taxon>Actinomycetes</taxon>
        <taxon>Pseudonocardiales</taxon>
        <taxon>Pseudonocardiaceae</taxon>
        <taxon>Amycolatopsis</taxon>
    </lineage>
</organism>
<keyword evidence="4" id="KW-1185">Reference proteome</keyword>
<feature type="region of interest" description="Disordered" evidence="1">
    <location>
        <begin position="77"/>
        <end position="103"/>
    </location>
</feature>
<keyword evidence="2" id="KW-0812">Transmembrane</keyword>
<feature type="transmembrane region" description="Helical" evidence="2">
    <location>
        <begin position="6"/>
        <end position="25"/>
    </location>
</feature>
<name>A0A344LGM3_9PSEU</name>
<evidence type="ECO:0000256" key="2">
    <source>
        <dbReference type="SAM" id="Phobius"/>
    </source>
</evidence>
<gene>
    <name evidence="3" type="ORF">A4R43_36060</name>
</gene>
<dbReference type="AlphaFoldDB" id="A0A344LGM3"/>
<evidence type="ECO:0000256" key="1">
    <source>
        <dbReference type="SAM" id="MobiDB-lite"/>
    </source>
</evidence>
<accession>A0A344LGM3</accession>
<dbReference type="InterPro" id="IPR045645">
    <property type="entry name" value="DUF6403"/>
</dbReference>
<keyword evidence="2" id="KW-1133">Transmembrane helix</keyword>
<evidence type="ECO:0000313" key="4">
    <source>
        <dbReference type="Proteomes" id="UP000250434"/>
    </source>
</evidence>